<dbReference type="SUPFAM" id="SSF56042">
    <property type="entry name" value="PurM C-terminal domain-like"/>
    <property type="match status" value="1"/>
</dbReference>
<evidence type="ECO:0000313" key="3">
    <source>
        <dbReference type="EMBL" id="KKN82177.1"/>
    </source>
</evidence>
<dbReference type="InterPro" id="IPR006283">
    <property type="entry name" value="ThiL-like"/>
</dbReference>
<accession>A0A0F9U4F1</accession>
<evidence type="ECO:0008006" key="4">
    <source>
        <dbReference type="Google" id="ProtNLM"/>
    </source>
</evidence>
<dbReference type="Pfam" id="PF02769">
    <property type="entry name" value="AIRS_C"/>
    <property type="match status" value="1"/>
</dbReference>
<organism evidence="3">
    <name type="scientific">marine sediment metagenome</name>
    <dbReference type="NCBI Taxonomy" id="412755"/>
    <lineage>
        <taxon>unclassified sequences</taxon>
        <taxon>metagenomes</taxon>
        <taxon>ecological metagenomes</taxon>
    </lineage>
</organism>
<sequence>MPLGEFELIDRFFRGVALEGAGEPSAVILGIGDDAALLNIKPGQQLVISTDSLVQGTHFPDEYSPDDLAYRAVAVAVSDIAAMAGRPLAFTLALTLPEVNESWLARFAAGLTAAARDFEISLVGGDTTRGPLNIGVTVLGRIRRGQEMRRQGARPGDLLCVGGPLGDGAAGLSVVLGESLPSSLDEADRAYLVKRFWRPQAQCGLGLELARVASAGLDVSDGLLADAGHLARESAVALHIVGAALPCSPALKRWPEAQRLEWMLTGGDDYVLLFTLPPASYERLDVWRSAGWPVSVIGKAMPGEGVWLDAGKGPERFDRRAGYQHFQGTKDV</sequence>
<name>A0A0F9U4F1_9ZZZZ</name>
<dbReference type="HAMAP" id="MF_02128">
    <property type="entry name" value="TMP_kinase"/>
    <property type="match status" value="1"/>
</dbReference>
<dbReference type="Pfam" id="PF00586">
    <property type="entry name" value="AIRS"/>
    <property type="match status" value="1"/>
</dbReference>
<dbReference type="CDD" id="cd02194">
    <property type="entry name" value="ThiL"/>
    <property type="match status" value="1"/>
</dbReference>
<dbReference type="InterPro" id="IPR010918">
    <property type="entry name" value="PurM-like_C_dom"/>
</dbReference>
<dbReference type="InterPro" id="IPR036676">
    <property type="entry name" value="PurM-like_C_sf"/>
</dbReference>
<dbReference type="SUPFAM" id="SSF55326">
    <property type="entry name" value="PurM N-terminal domain-like"/>
    <property type="match status" value="1"/>
</dbReference>
<dbReference type="EMBL" id="LAZR01000204">
    <property type="protein sequence ID" value="KKN82177.1"/>
    <property type="molecule type" value="Genomic_DNA"/>
</dbReference>
<gene>
    <name evidence="3" type="ORF">LCGC14_0311630</name>
</gene>
<evidence type="ECO:0000259" key="2">
    <source>
        <dbReference type="Pfam" id="PF02769"/>
    </source>
</evidence>
<dbReference type="NCBIfam" id="TIGR01379">
    <property type="entry name" value="thiL"/>
    <property type="match status" value="1"/>
</dbReference>
<proteinExistence type="inferred from homology"/>
<dbReference type="PIRSF" id="PIRSF005303">
    <property type="entry name" value="Thiam_monoph_kin"/>
    <property type="match status" value="1"/>
</dbReference>
<comment type="caution">
    <text evidence="3">The sequence shown here is derived from an EMBL/GenBank/DDBJ whole genome shotgun (WGS) entry which is preliminary data.</text>
</comment>
<protein>
    <recommendedName>
        <fullName evidence="4">PurM-like N-terminal domain-containing protein</fullName>
    </recommendedName>
</protein>
<dbReference type="GO" id="GO:0009228">
    <property type="term" value="P:thiamine biosynthetic process"/>
    <property type="evidence" value="ECO:0007669"/>
    <property type="project" value="InterPro"/>
</dbReference>
<feature type="domain" description="PurM-like N-terminal" evidence="1">
    <location>
        <begin position="32"/>
        <end position="142"/>
    </location>
</feature>
<dbReference type="GO" id="GO:0009030">
    <property type="term" value="F:thiamine-phosphate kinase activity"/>
    <property type="evidence" value="ECO:0007669"/>
    <property type="project" value="InterPro"/>
</dbReference>
<dbReference type="PANTHER" id="PTHR30270:SF0">
    <property type="entry name" value="THIAMINE-MONOPHOSPHATE KINASE"/>
    <property type="match status" value="1"/>
</dbReference>
<dbReference type="AlphaFoldDB" id="A0A0F9U4F1"/>
<feature type="domain" description="PurM-like C-terminal" evidence="2">
    <location>
        <begin position="154"/>
        <end position="304"/>
    </location>
</feature>
<dbReference type="Gene3D" id="3.90.650.10">
    <property type="entry name" value="PurM-like C-terminal domain"/>
    <property type="match status" value="1"/>
</dbReference>
<reference evidence="3" key="1">
    <citation type="journal article" date="2015" name="Nature">
        <title>Complex archaea that bridge the gap between prokaryotes and eukaryotes.</title>
        <authorList>
            <person name="Spang A."/>
            <person name="Saw J.H."/>
            <person name="Jorgensen S.L."/>
            <person name="Zaremba-Niedzwiedzka K."/>
            <person name="Martijn J."/>
            <person name="Lind A.E."/>
            <person name="van Eijk R."/>
            <person name="Schleper C."/>
            <person name="Guy L."/>
            <person name="Ettema T.J."/>
        </authorList>
    </citation>
    <scope>NUCLEOTIDE SEQUENCE</scope>
</reference>
<dbReference type="PANTHER" id="PTHR30270">
    <property type="entry name" value="THIAMINE-MONOPHOSPHATE KINASE"/>
    <property type="match status" value="1"/>
</dbReference>
<dbReference type="InterPro" id="IPR036921">
    <property type="entry name" value="PurM-like_N_sf"/>
</dbReference>
<dbReference type="InterPro" id="IPR016188">
    <property type="entry name" value="PurM-like_N"/>
</dbReference>
<dbReference type="Gene3D" id="3.30.1330.10">
    <property type="entry name" value="PurM-like, N-terminal domain"/>
    <property type="match status" value="1"/>
</dbReference>
<evidence type="ECO:0000259" key="1">
    <source>
        <dbReference type="Pfam" id="PF00586"/>
    </source>
</evidence>